<dbReference type="InterPro" id="IPR029069">
    <property type="entry name" value="HotDog_dom_sf"/>
</dbReference>
<proteinExistence type="predicted"/>
<protein>
    <submittedName>
        <fullName evidence="2">MaoC family dehydratase</fullName>
    </submittedName>
</protein>
<dbReference type="Pfam" id="PF01575">
    <property type="entry name" value="MaoC_dehydratas"/>
    <property type="match status" value="1"/>
</dbReference>
<organism evidence="2 3">
    <name type="scientific">Belliella marina</name>
    <dbReference type="NCBI Taxonomy" id="1644146"/>
    <lineage>
        <taxon>Bacteria</taxon>
        <taxon>Pseudomonadati</taxon>
        <taxon>Bacteroidota</taxon>
        <taxon>Cytophagia</taxon>
        <taxon>Cytophagales</taxon>
        <taxon>Cyclobacteriaceae</taxon>
        <taxon>Belliella</taxon>
    </lineage>
</organism>
<evidence type="ECO:0000313" key="2">
    <source>
        <dbReference type="EMBL" id="MFD2036534.1"/>
    </source>
</evidence>
<gene>
    <name evidence="2" type="ORF">ACFSKL_17135</name>
</gene>
<dbReference type="Gene3D" id="3.10.129.10">
    <property type="entry name" value="Hotdog Thioesterase"/>
    <property type="match status" value="1"/>
</dbReference>
<evidence type="ECO:0000313" key="3">
    <source>
        <dbReference type="Proteomes" id="UP001597361"/>
    </source>
</evidence>
<dbReference type="PANTHER" id="PTHR43664:SF1">
    <property type="entry name" value="BETA-METHYLMALYL-COA DEHYDRATASE"/>
    <property type="match status" value="1"/>
</dbReference>
<evidence type="ECO:0000259" key="1">
    <source>
        <dbReference type="Pfam" id="PF01575"/>
    </source>
</evidence>
<dbReference type="InterPro" id="IPR052342">
    <property type="entry name" value="MCH/BMMD"/>
</dbReference>
<dbReference type="EMBL" id="JBHUHR010000045">
    <property type="protein sequence ID" value="MFD2036534.1"/>
    <property type="molecule type" value="Genomic_DNA"/>
</dbReference>
<keyword evidence="3" id="KW-1185">Reference proteome</keyword>
<dbReference type="Proteomes" id="UP001597361">
    <property type="component" value="Unassembled WGS sequence"/>
</dbReference>
<comment type="caution">
    <text evidence="2">The sequence shown here is derived from an EMBL/GenBank/DDBJ whole genome shotgun (WGS) entry which is preliminary data.</text>
</comment>
<dbReference type="RefSeq" id="WP_376887632.1">
    <property type="nucleotide sequence ID" value="NZ_JBHUHR010000045.1"/>
</dbReference>
<accession>A0ABW4VP99</accession>
<reference evidence="3" key="1">
    <citation type="journal article" date="2019" name="Int. J. Syst. Evol. Microbiol.">
        <title>The Global Catalogue of Microorganisms (GCM) 10K type strain sequencing project: providing services to taxonomists for standard genome sequencing and annotation.</title>
        <authorList>
            <consortium name="The Broad Institute Genomics Platform"/>
            <consortium name="The Broad Institute Genome Sequencing Center for Infectious Disease"/>
            <person name="Wu L."/>
            <person name="Ma J."/>
        </authorList>
    </citation>
    <scope>NUCLEOTIDE SEQUENCE [LARGE SCALE GENOMIC DNA]</scope>
    <source>
        <strain evidence="3">CGMCC 1.15180</strain>
    </source>
</reference>
<name>A0ABW4VP99_9BACT</name>
<sequence>MFIKKYFEEFELTEVRETYGRTITETDIVMHAGQSGDFFPHHMDEEWCKTQPFKKRLAHGTLIFSVAIGMTAQFINEVSMSYGYDRLRFILPVFIGDTIKVKVSIKEKKEHKKPGYGLVVELVEVYNQEMKLVMVCEHLLLVEKTVKA</sequence>
<feature type="domain" description="MaoC-like" evidence="1">
    <location>
        <begin position="15"/>
        <end position="118"/>
    </location>
</feature>
<dbReference type="PANTHER" id="PTHR43664">
    <property type="entry name" value="MONOAMINE OXIDASE-RELATED"/>
    <property type="match status" value="1"/>
</dbReference>
<dbReference type="SUPFAM" id="SSF54637">
    <property type="entry name" value="Thioesterase/thiol ester dehydrase-isomerase"/>
    <property type="match status" value="1"/>
</dbReference>
<dbReference type="InterPro" id="IPR002539">
    <property type="entry name" value="MaoC-like_dom"/>
</dbReference>